<comment type="similarity">
    <text evidence="1">Belongs to the peptidase S1 family.</text>
</comment>
<evidence type="ECO:0008006" key="8">
    <source>
        <dbReference type="Google" id="ProtNLM"/>
    </source>
</evidence>
<proteinExistence type="inferred from homology"/>
<dbReference type="Proteomes" id="UP001500393">
    <property type="component" value="Unassembled WGS sequence"/>
</dbReference>
<gene>
    <name evidence="6" type="ORF">GCM10009789_85140</name>
</gene>
<keyword evidence="4" id="KW-0720">Serine protease</keyword>
<dbReference type="PROSITE" id="PS00135">
    <property type="entry name" value="TRYPSIN_SER"/>
    <property type="match status" value="1"/>
</dbReference>
<keyword evidence="5" id="KW-1015">Disulfide bond</keyword>
<dbReference type="EMBL" id="BAAAOS010000068">
    <property type="protein sequence ID" value="GAA1618169.1"/>
    <property type="molecule type" value="Genomic_DNA"/>
</dbReference>
<protein>
    <recommendedName>
        <fullName evidence="8">Streptogrisin C</fullName>
    </recommendedName>
</protein>
<dbReference type="InterPro" id="IPR033116">
    <property type="entry name" value="TRYPSIN_SER"/>
</dbReference>
<name>A0ABP4QQ85_9ACTN</name>
<evidence type="ECO:0000256" key="3">
    <source>
        <dbReference type="ARBA" id="ARBA00022801"/>
    </source>
</evidence>
<dbReference type="InterPro" id="IPR018114">
    <property type="entry name" value="TRYPSIN_HIS"/>
</dbReference>
<dbReference type="InterPro" id="IPR043504">
    <property type="entry name" value="Peptidase_S1_PA_chymotrypsin"/>
</dbReference>
<keyword evidence="7" id="KW-1185">Reference proteome</keyword>
<reference evidence="7" key="1">
    <citation type="journal article" date="2019" name="Int. J. Syst. Evol. Microbiol.">
        <title>The Global Catalogue of Microorganisms (GCM) 10K type strain sequencing project: providing services to taxonomists for standard genome sequencing and annotation.</title>
        <authorList>
            <consortium name="The Broad Institute Genomics Platform"/>
            <consortium name="The Broad Institute Genome Sequencing Center for Infectious Disease"/>
            <person name="Wu L."/>
            <person name="Ma J."/>
        </authorList>
    </citation>
    <scope>NUCLEOTIDE SEQUENCE [LARGE SCALE GENOMIC DNA]</scope>
    <source>
        <strain evidence="7">JCM 14969</strain>
    </source>
</reference>
<dbReference type="PROSITE" id="PS00134">
    <property type="entry name" value="TRYPSIN_HIS"/>
    <property type="match status" value="1"/>
</dbReference>
<dbReference type="SUPFAM" id="SSF50494">
    <property type="entry name" value="Trypsin-like serine proteases"/>
    <property type="match status" value="1"/>
</dbReference>
<dbReference type="Gene3D" id="2.40.10.10">
    <property type="entry name" value="Trypsin-like serine proteases"/>
    <property type="match status" value="2"/>
</dbReference>
<evidence type="ECO:0000256" key="1">
    <source>
        <dbReference type="ARBA" id="ARBA00007664"/>
    </source>
</evidence>
<keyword evidence="2" id="KW-0645">Protease</keyword>
<organism evidence="6 7">
    <name type="scientific">Kribbella sancticallisti</name>
    <dbReference type="NCBI Taxonomy" id="460087"/>
    <lineage>
        <taxon>Bacteria</taxon>
        <taxon>Bacillati</taxon>
        <taxon>Actinomycetota</taxon>
        <taxon>Actinomycetes</taxon>
        <taxon>Propionibacteriales</taxon>
        <taxon>Kribbellaceae</taxon>
        <taxon>Kribbella</taxon>
    </lineage>
</organism>
<evidence type="ECO:0000313" key="6">
    <source>
        <dbReference type="EMBL" id="GAA1618169.1"/>
    </source>
</evidence>
<evidence type="ECO:0000256" key="4">
    <source>
        <dbReference type="ARBA" id="ARBA00022825"/>
    </source>
</evidence>
<evidence type="ECO:0000313" key="7">
    <source>
        <dbReference type="Proteomes" id="UP001500393"/>
    </source>
</evidence>
<accession>A0ABP4QQ85</accession>
<dbReference type="PRINTS" id="PR00861">
    <property type="entry name" value="ALYTICPTASE"/>
</dbReference>
<evidence type="ECO:0000256" key="2">
    <source>
        <dbReference type="ARBA" id="ARBA00022670"/>
    </source>
</evidence>
<keyword evidence="3" id="KW-0378">Hydrolase</keyword>
<evidence type="ECO:0000256" key="5">
    <source>
        <dbReference type="ARBA" id="ARBA00023157"/>
    </source>
</evidence>
<dbReference type="InterPro" id="IPR009003">
    <property type="entry name" value="Peptidase_S1_PA"/>
</dbReference>
<sequence length="354" mass="36096">MNSIEPLDATGRPTSGLPFGLSQGVVGVLGSPTTGYKVVVDDSVVDEKRYQAAVAKNVPAAGMKMLAVERSCRSARSIAAAWNEIGARSWTDAAKTTYTADLDPASEDIVVEYDKATTSAASLAALQSMEGVRAVAGGAARLSRMSDTATGGHWGGARITSATKNCTAGFSVIRLSDGRRGSVTAGHCGGVGTIWRSGTNYYGAVTGRTNYPEYDQAMITGSSYGGKIWTDGAGDSVDTRTVKGGGDPAIGASVCQSGSFSLSLCGLTVQSLSAKYCDTDGCTTYVIRATRGGAIAIIGGDSGGPLYSRPTSTTATIRGMTFAGSGCSASRCTTLYAERYKSIAGHLGVGAITG</sequence>
<dbReference type="InterPro" id="IPR001316">
    <property type="entry name" value="Pept_S1A_streptogrisin"/>
</dbReference>
<comment type="caution">
    <text evidence="6">The sequence shown here is derived from an EMBL/GenBank/DDBJ whole genome shotgun (WGS) entry which is preliminary data.</text>
</comment>